<feature type="coiled-coil region" evidence="1">
    <location>
        <begin position="298"/>
        <end position="377"/>
    </location>
</feature>
<keyword evidence="1" id="KW-0175">Coiled coil</keyword>
<protein>
    <submittedName>
        <fullName evidence="3">Uncharacterized protein</fullName>
    </submittedName>
</protein>
<accession>A0AA88LQU5</accession>
<evidence type="ECO:0000313" key="4">
    <source>
        <dbReference type="Proteomes" id="UP001187315"/>
    </source>
</evidence>
<evidence type="ECO:0000313" key="3">
    <source>
        <dbReference type="EMBL" id="KAK2821617.1"/>
    </source>
</evidence>
<feature type="compositionally biased region" description="Polar residues" evidence="2">
    <location>
        <begin position="479"/>
        <end position="489"/>
    </location>
</feature>
<feature type="region of interest" description="Disordered" evidence="2">
    <location>
        <begin position="168"/>
        <end position="198"/>
    </location>
</feature>
<comment type="caution">
    <text evidence="3">The sequence shown here is derived from an EMBL/GenBank/DDBJ whole genome shotgun (WGS) entry which is preliminary data.</text>
</comment>
<sequence>MSRACAPQQPIRAARKTEWLRCALAHHFSREPSGVDNEIVVLATGIDQYLQEVFHHLAYTGSSGSSDVVSEQDFNLLCSVLGVSKEKKEEEDEDRTREDRDVCTALSPALSFREFHSRLCGFFAVRAQDSPTSARLPVSVETEHVEREIRLRWPRTRRRKCVSFDLSRETSAGNRTSRDRTENPTESIQAGQKVQQRSWQEQVEMENCGLRELVEDLRSALQSSDARCMSLEVALKRERLYTPARNSPQITERQTCFAGSEPKPRQTKQTRRTKDLLRELSLIRASRDGQLEEAMRFNQRLEKELLSAFGEVSRLEETVARLRRESAEIKRRAEEARAALAAGLAWVKDIQDQAQQVRPLQEKVQKLEVELETLRFQCACRTESERGPEPPVESVDPRARVIPTGRDEALIKEEGEEALQRAVEGRAASDEEEEVKGNEEGQCCLLEVKRLINKLYNCAKGCQKMALCHLLLSQISTGHHNSPISCSETPETKTKGRRHHVILDEKKPDKRISRRTLSKILLNTLNLCNSKGQGGGGSLSAADLQRTGVCRWRRYNVARCEPTSPEHHKPSPHLLLTLSSVNPGKRCEGVKAPNWLISLRKILKSRPCELFG</sequence>
<organism evidence="3 4">
    <name type="scientific">Tachysurus vachellii</name>
    <name type="common">Darkbarbel catfish</name>
    <name type="synonym">Pelteobagrus vachellii</name>
    <dbReference type="NCBI Taxonomy" id="175792"/>
    <lineage>
        <taxon>Eukaryota</taxon>
        <taxon>Metazoa</taxon>
        <taxon>Chordata</taxon>
        <taxon>Craniata</taxon>
        <taxon>Vertebrata</taxon>
        <taxon>Euteleostomi</taxon>
        <taxon>Actinopterygii</taxon>
        <taxon>Neopterygii</taxon>
        <taxon>Teleostei</taxon>
        <taxon>Ostariophysi</taxon>
        <taxon>Siluriformes</taxon>
        <taxon>Bagridae</taxon>
        <taxon>Tachysurus</taxon>
    </lineage>
</organism>
<dbReference type="EMBL" id="JAVHJS010000022">
    <property type="protein sequence ID" value="KAK2821617.1"/>
    <property type="molecule type" value="Genomic_DNA"/>
</dbReference>
<feature type="compositionally biased region" description="Polar residues" evidence="2">
    <location>
        <begin position="184"/>
        <end position="198"/>
    </location>
</feature>
<evidence type="ECO:0000256" key="2">
    <source>
        <dbReference type="SAM" id="MobiDB-lite"/>
    </source>
</evidence>
<dbReference type="AlphaFoldDB" id="A0AA88LQU5"/>
<feature type="region of interest" description="Disordered" evidence="2">
    <location>
        <begin position="479"/>
        <end position="498"/>
    </location>
</feature>
<keyword evidence="4" id="KW-1185">Reference proteome</keyword>
<proteinExistence type="predicted"/>
<evidence type="ECO:0000256" key="1">
    <source>
        <dbReference type="SAM" id="Coils"/>
    </source>
</evidence>
<dbReference type="InterPro" id="IPR031601">
    <property type="entry name" value="CCD48"/>
</dbReference>
<reference evidence="3" key="1">
    <citation type="submission" date="2023-08" db="EMBL/GenBank/DDBJ databases">
        <title>Pelteobagrus vachellii genome.</title>
        <authorList>
            <person name="Liu H."/>
        </authorList>
    </citation>
    <scope>NUCLEOTIDE SEQUENCE</scope>
    <source>
        <strain evidence="3">PRFRI_2022a</strain>
        <tissue evidence="3">Muscle</tissue>
    </source>
</reference>
<name>A0AA88LQU5_TACVA</name>
<dbReference type="Proteomes" id="UP001187315">
    <property type="component" value="Unassembled WGS sequence"/>
</dbReference>
<dbReference type="Pfam" id="PF15799">
    <property type="entry name" value="CCD48"/>
    <property type="match status" value="3"/>
</dbReference>
<gene>
    <name evidence="3" type="ORF">Q7C36_020960</name>
</gene>